<dbReference type="Gene3D" id="1.10.3660.10">
    <property type="entry name" value="6-phosphogluconate dehydrogenase C-terminal like domain"/>
    <property type="match status" value="1"/>
</dbReference>
<keyword evidence="1" id="KW-0560">Oxidoreductase</keyword>
<organism evidence="3 4">
    <name type="scientific">Congregibacter brevis</name>
    <dbReference type="NCBI Taxonomy" id="3081201"/>
    <lineage>
        <taxon>Bacteria</taxon>
        <taxon>Pseudomonadati</taxon>
        <taxon>Pseudomonadota</taxon>
        <taxon>Gammaproteobacteria</taxon>
        <taxon>Cellvibrionales</taxon>
        <taxon>Halieaceae</taxon>
        <taxon>Congregibacter</taxon>
    </lineage>
</organism>
<reference evidence="3 4" key="1">
    <citation type="submission" date="2023-10" db="EMBL/GenBank/DDBJ databases">
        <title>Two novel species belonging to the OM43/NOR5 clade.</title>
        <authorList>
            <person name="Park M."/>
        </authorList>
    </citation>
    <scope>NUCLEOTIDE SEQUENCE [LARGE SCALE GENOMIC DNA]</scope>
    <source>
        <strain evidence="3 4">IMCC45268</strain>
    </source>
</reference>
<dbReference type="InterPro" id="IPR050812">
    <property type="entry name" value="Preph/Arog_dehydrog"/>
</dbReference>
<dbReference type="EMBL" id="CP136865">
    <property type="protein sequence ID" value="WOJ98455.1"/>
    <property type="molecule type" value="Genomic_DNA"/>
</dbReference>
<dbReference type="InterPro" id="IPR046825">
    <property type="entry name" value="PDH_C"/>
</dbReference>
<dbReference type="InterPro" id="IPR008927">
    <property type="entry name" value="6-PGluconate_DH-like_C_sf"/>
</dbReference>
<accession>A0ABZ0IH07</accession>
<dbReference type="InterPro" id="IPR003099">
    <property type="entry name" value="Prephen_DH"/>
</dbReference>
<dbReference type="SUPFAM" id="SSF48179">
    <property type="entry name" value="6-phosphogluconate dehydrogenase C-terminal domain-like"/>
    <property type="match status" value="1"/>
</dbReference>
<name>A0ABZ0IH07_9GAMM</name>
<evidence type="ECO:0000313" key="4">
    <source>
        <dbReference type="Proteomes" id="UP001626549"/>
    </source>
</evidence>
<sequence>MSDGTQYSVGFVGIGLIGGSLARALKNSGFASSVSAWDRDADALEQALKLGIIDTASGSVAALMQTVNIAVLATPTIACESLIIDMLKEPGIAQCITDVASVKGDLYRRVVDAAPAGAAIYVPGHPIAGSERSGVAASDAALFEHHRVILTPDSNTDPLALGLVQKMWAAAGATVQCMGVEEHDNVLAATSHLPHVLAYALVDALAQSPIRDDIFRFAAGGFRDFTRIASSDPVMWRDISLANRDALLSSLDGFCDHLNTLRSFIAARDGEALENIFRSSKSARDEFARDLAMRERGET</sequence>
<dbReference type="PANTHER" id="PTHR21363">
    <property type="entry name" value="PREPHENATE DEHYDROGENASE"/>
    <property type="match status" value="1"/>
</dbReference>
<dbReference type="RefSeq" id="WP_407329818.1">
    <property type="nucleotide sequence ID" value="NZ_CP136865.1"/>
</dbReference>
<evidence type="ECO:0000313" key="3">
    <source>
        <dbReference type="EMBL" id="WOJ98455.1"/>
    </source>
</evidence>
<dbReference type="Pfam" id="PF20463">
    <property type="entry name" value="PDH_C"/>
    <property type="match status" value="1"/>
</dbReference>
<evidence type="ECO:0000256" key="1">
    <source>
        <dbReference type="ARBA" id="ARBA00023002"/>
    </source>
</evidence>
<gene>
    <name evidence="3" type="ORF">R0137_07760</name>
</gene>
<dbReference type="InterPro" id="IPR046826">
    <property type="entry name" value="PDH_N"/>
</dbReference>
<proteinExistence type="predicted"/>
<protein>
    <submittedName>
        <fullName evidence="3">Prephenate dehydrogenase/arogenate dehydrogenase family protein</fullName>
    </submittedName>
</protein>
<dbReference type="SUPFAM" id="SSF51735">
    <property type="entry name" value="NAD(P)-binding Rossmann-fold domains"/>
    <property type="match status" value="1"/>
</dbReference>
<dbReference type="Gene3D" id="3.40.50.720">
    <property type="entry name" value="NAD(P)-binding Rossmann-like Domain"/>
    <property type="match status" value="1"/>
</dbReference>
<keyword evidence="4" id="KW-1185">Reference proteome</keyword>
<evidence type="ECO:0000259" key="2">
    <source>
        <dbReference type="PROSITE" id="PS51176"/>
    </source>
</evidence>
<dbReference type="Pfam" id="PF02153">
    <property type="entry name" value="PDH_N"/>
    <property type="match status" value="1"/>
</dbReference>
<dbReference type="InterPro" id="IPR036291">
    <property type="entry name" value="NAD(P)-bd_dom_sf"/>
</dbReference>
<feature type="domain" description="Prephenate/arogenate dehydrogenase" evidence="2">
    <location>
        <begin position="7"/>
        <end position="295"/>
    </location>
</feature>
<dbReference type="PROSITE" id="PS51176">
    <property type="entry name" value="PDH_ADH"/>
    <property type="match status" value="1"/>
</dbReference>
<dbReference type="PANTHER" id="PTHR21363:SF0">
    <property type="entry name" value="PREPHENATE DEHYDROGENASE [NADP(+)]"/>
    <property type="match status" value="1"/>
</dbReference>
<dbReference type="Proteomes" id="UP001626549">
    <property type="component" value="Chromosome"/>
</dbReference>